<evidence type="ECO:0000256" key="2">
    <source>
        <dbReference type="ARBA" id="ARBA00023125"/>
    </source>
</evidence>
<dbReference type="AlphaFoldDB" id="A0A0Q9YLE4"/>
<dbReference type="GO" id="GO:0043565">
    <property type="term" value="F:sequence-specific DNA binding"/>
    <property type="evidence" value="ECO:0007669"/>
    <property type="project" value="InterPro"/>
</dbReference>
<proteinExistence type="inferred from homology"/>
<gene>
    <name evidence="5" type="primary">fis</name>
    <name evidence="6" type="ORF">CC99x_011610</name>
    <name evidence="5" type="ORF">CC99x_02053</name>
</gene>
<evidence type="ECO:0000259" key="4">
    <source>
        <dbReference type="Pfam" id="PF02954"/>
    </source>
</evidence>
<dbReference type="InterPro" id="IPR009057">
    <property type="entry name" value="Homeodomain-like_sf"/>
</dbReference>
<evidence type="ECO:0000256" key="1">
    <source>
        <dbReference type="ARBA" id="ARBA00008559"/>
    </source>
</evidence>
<evidence type="ECO:0000313" key="7">
    <source>
        <dbReference type="Proteomes" id="UP000051494"/>
    </source>
</evidence>
<reference evidence="6" key="2">
    <citation type="journal article" date="2016" name="Genome Announc.">
        <title>Draft Genome Sequences of Two Novel Amoeba-Resistant Intranuclear Bacteria, 'Candidatus Berkiella cookevillensis' and 'Candidatus Berkiella aquae'.</title>
        <authorList>
            <person name="Mehari Y.T."/>
            <person name="Arivett B.A."/>
            <person name="Farone A.L."/>
            <person name="Gunderson J.H."/>
            <person name="Farone M.B."/>
        </authorList>
    </citation>
    <scope>NUCLEOTIDE SEQUENCE</scope>
    <source>
        <strain evidence="6">CC99</strain>
    </source>
</reference>
<dbReference type="EMBL" id="LKHV02000001">
    <property type="protein sequence ID" value="MCS5709542.1"/>
    <property type="molecule type" value="Genomic_DNA"/>
</dbReference>
<dbReference type="RefSeq" id="WP_057625154.1">
    <property type="nucleotide sequence ID" value="NZ_LKHV02000001.1"/>
</dbReference>
<reference evidence="5" key="1">
    <citation type="submission" date="2015-09" db="EMBL/GenBank/DDBJ databases">
        <title>Draft Genome Sequences of Two Novel Amoeba-resistant Intranuclear Bacteria, Candidatus Berkiella cookevillensis and Candidatus Berkiella aquae.</title>
        <authorList>
            <person name="Mehari Y.T."/>
            <person name="Arivett B.A."/>
            <person name="Farone A.L."/>
            <person name="Gunderson J.H."/>
            <person name="Farone M.B."/>
        </authorList>
    </citation>
    <scope>NUCLEOTIDE SEQUENCE [LARGE SCALE GENOMIC DNA]</scope>
    <source>
        <strain evidence="5">CC99</strain>
    </source>
</reference>
<dbReference type="PANTHER" id="PTHR47918:SF1">
    <property type="entry name" value="DNA-BINDING PROTEIN FIS"/>
    <property type="match status" value="1"/>
</dbReference>
<evidence type="ECO:0000256" key="3">
    <source>
        <dbReference type="ARBA" id="ARBA00029540"/>
    </source>
</evidence>
<protein>
    <recommendedName>
        <fullName evidence="3">Putative Fis-like DNA-binding protein</fullName>
    </recommendedName>
</protein>
<reference evidence="6" key="3">
    <citation type="submission" date="2021-06" db="EMBL/GenBank/DDBJ databases">
        <title>Genomic Description and Analysis of Intracellular Bacteria, Candidatus Berkiella cookevillensis and Candidatus Berkiella aquae.</title>
        <authorList>
            <person name="Kidane D.T."/>
            <person name="Mehari Y.T."/>
            <person name="Rice F.C."/>
            <person name="Arivett B.A."/>
            <person name="Farone A.L."/>
            <person name="Berk S.G."/>
            <person name="Farone M.B."/>
        </authorList>
    </citation>
    <scope>NUCLEOTIDE SEQUENCE</scope>
    <source>
        <strain evidence="6">CC99</strain>
    </source>
</reference>
<dbReference type="EMBL" id="LKHV01000012">
    <property type="protein sequence ID" value="KRG17758.1"/>
    <property type="molecule type" value="Genomic_DNA"/>
</dbReference>
<dbReference type="InterPro" id="IPR005412">
    <property type="entry name" value="Fis_DNA-bd"/>
</dbReference>
<dbReference type="Gene3D" id="1.10.10.60">
    <property type="entry name" value="Homeodomain-like"/>
    <property type="match status" value="1"/>
</dbReference>
<keyword evidence="2 5" id="KW-0238">DNA-binding</keyword>
<keyword evidence="7" id="KW-1185">Reference proteome</keyword>
<feature type="domain" description="DNA binding HTH" evidence="4">
    <location>
        <begin position="46"/>
        <end position="85"/>
    </location>
</feature>
<dbReference type="STRING" id="437022.CC99x_02053"/>
<dbReference type="SUPFAM" id="SSF46689">
    <property type="entry name" value="Homeodomain-like"/>
    <property type="match status" value="1"/>
</dbReference>
<dbReference type="Pfam" id="PF02954">
    <property type="entry name" value="HTH_8"/>
    <property type="match status" value="1"/>
</dbReference>
<comment type="caution">
    <text evidence="5">The sequence shown here is derived from an EMBL/GenBank/DDBJ whole genome shotgun (WGS) entry which is preliminary data.</text>
</comment>
<comment type="similarity">
    <text evidence="1">Belongs to the transcriptional regulatory Fis family.</text>
</comment>
<evidence type="ECO:0000313" key="5">
    <source>
        <dbReference type="EMBL" id="KRG17758.1"/>
    </source>
</evidence>
<dbReference type="PIRSF" id="PIRSF002097">
    <property type="entry name" value="DNA-binding_Fis"/>
    <property type="match status" value="1"/>
</dbReference>
<dbReference type="PRINTS" id="PR01590">
    <property type="entry name" value="HTHFIS"/>
</dbReference>
<organism evidence="5">
    <name type="scientific">Candidatus Berkiella cookevillensis</name>
    <dbReference type="NCBI Taxonomy" id="437022"/>
    <lineage>
        <taxon>Bacteria</taxon>
        <taxon>Pseudomonadati</taxon>
        <taxon>Pseudomonadota</taxon>
        <taxon>Gammaproteobacteria</taxon>
        <taxon>Candidatus Berkiellales</taxon>
        <taxon>Candidatus Berkiellaceae</taxon>
        <taxon>Candidatus Berkiella</taxon>
    </lineage>
</organism>
<sequence>MTTIELPPPVESKTLPLRDIVSHMIEQYIITMEDHRIENLHTLVIKEVELGLFKKVLHLCHGNQSLAAKWLGLARGTLRKKLSEYQLD</sequence>
<dbReference type="InterPro" id="IPR050207">
    <property type="entry name" value="Trans_regulatory_Fis"/>
</dbReference>
<dbReference type="PANTHER" id="PTHR47918">
    <property type="entry name" value="DNA-BINDING PROTEIN FIS"/>
    <property type="match status" value="1"/>
</dbReference>
<name>A0A0Q9YLE4_9GAMM</name>
<dbReference type="Proteomes" id="UP000051494">
    <property type="component" value="Unassembled WGS sequence"/>
</dbReference>
<accession>A0A0Q9YLE4</accession>
<evidence type="ECO:0000313" key="6">
    <source>
        <dbReference type="EMBL" id="MCS5709542.1"/>
    </source>
</evidence>
<dbReference type="InterPro" id="IPR002197">
    <property type="entry name" value="HTH_Fis"/>
</dbReference>
<dbReference type="GO" id="GO:0006355">
    <property type="term" value="P:regulation of DNA-templated transcription"/>
    <property type="evidence" value="ECO:0007669"/>
    <property type="project" value="InterPro"/>
</dbReference>